<reference evidence="1" key="1">
    <citation type="submission" date="2014-09" db="EMBL/GenBank/DDBJ databases">
        <authorList>
            <person name="Magalhaes I.L.F."/>
            <person name="Oliveira U."/>
            <person name="Santos F.R."/>
            <person name="Vidigal T.H.D.A."/>
            <person name="Brescovit A.D."/>
            <person name="Santos A.J."/>
        </authorList>
    </citation>
    <scope>NUCLEOTIDE SEQUENCE</scope>
    <source>
        <tissue evidence="1">Shoot tissue taken approximately 20 cm above the soil surface</tissue>
    </source>
</reference>
<protein>
    <submittedName>
        <fullName evidence="1">Uncharacterized protein</fullName>
    </submittedName>
</protein>
<organism evidence="1">
    <name type="scientific">Arundo donax</name>
    <name type="common">Giant reed</name>
    <name type="synonym">Donax arundinaceus</name>
    <dbReference type="NCBI Taxonomy" id="35708"/>
    <lineage>
        <taxon>Eukaryota</taxon>
        <taxon>Viridiplantae</taxon>
        <taxon>Streptophyta</taxon>
        <taxon>Embryophyta</taxon>
        <taxon>Tracheophyta</taxon>
        <taxon>Spermatophyta</taxon>
        <taxon>Magnoliopsida</taxon>
        <taxon>Liliopsida</taxon>
        <taxon>Poales</taxon>
        <taxon>Poaceae</taxon>
        <taxon>PACMAD clade</taxon>
        <taxon>Arundinoideae</taxon>
        <taxon>Arundineae</taxon>
        <taxon>Arundo</taxon>
    </lineage>
</organism>
<name>A0A0A9AHD4_ARUDO</name>
<sequence>MAWRGNLAICLSYLLLCTLKVYGAIYSAHVIAWCLLFVKSYVHAA</sequence>
<dbReference type="AlphaFoldDB" id="A0A0A9AHD4"/>
<proteinExistence type="predicted"/>
<accession>A0A0A9AHD4</accession>
<dbReference type="EMBL" id="GBRH01248617">
    <property type="protein sequence ID" value="JAD49278.1"/>
    <property type="molecule type" value="Transcribed_RNA"/>
</dbReference>
<reference evidence="1" key="2">
    <citation type="journal article" date="2015" name="Data Brief">
        <title>Shoot transcriptome of the giant reed, Arundo donax.</title>
        <authorList>
            <person name="Barrero R.A."/>
            <person name="Guerrero F.D."/>
            <person name="Moolhuijzen P."/>
            <person name="Goolsby J.A."/>
            <person name="Tidwell J."/>
            <person name="Bellgard S.E."/>
            <person name="Bellgard M.I."/>
        </authorList>
    </citation>
    <scope>NUCLEOTIDE SEQUENCE</scope>
    <source>
        <tissue evidence="1">Shoot tissue taken approximately 20 cm above the soil surface</tissue>
    </source>
</reference>
<evidence type="ECO:0000313" key="1">
    <source>
        <dbReference type="EMBL" id="JAD49278.1"/>
    </source>
</evidence>